<sequence length="152" mass="16579">MEDLENPNHSFFSNFGFSSFTAKPNFGFFSFSIRSFSQTKLRLFVSHGLGEHEHPPSSSPFFLFQIIFFLASFHKLEALFSPISSLGSGAVVVGRKGSSLLNQARQRRNEGVLVAMGIAEASWFRAHGGWSADSVAMAGAGGNDVLREVSAR</sequence>
<evidence type="ECO:0000313" key="1">
    <source>
        <dbReference type="EMBL" id="WVZ00670.1"/>
    </source>
</evidence>
<organism evidence="1 2">
    <name type="scientific">Vigna mungo</name>
    <name type="common">Black gram</name>
    <name type="synonym">Phaseolus mungo</name>
    <dbReference type="NCBI Taxonomy" id="3915"/>
    <lineage>
        <taxon>Eukaryota</taxon>
        <taxon>Viridiplantae</taxon>
        <taxon>Streptophyta</taxon>
        <taxon>Embryophyta</taxon>
        <taxon>Tracheophyta</taxon>
        <taxon>Spermatophyta</taxon>
        <taxon>Magnoliopsida</taxon>
        <taxon>eudicotyledons</taxon>
        <taxon>Gunneridae</taxon>
        <taxon>Pentapetalae</taxon>
        <taxon>rosids</taxon>
        <taxon>fabids</taxon>
        <taxon>Fabales</taxon>
        <taxon>Fabaceae</taxon>
        <taxon>Papilionoideae</taxon>
        <taxon>50 kb inversion clade</taxon>
        <taxon>NPAAA clade</taxon>
        <taxon>indigoferoid/millettioid clade</taxon>
        <taxon>Phaseoleae</taxon>
        <taxon>Vigna</taxon>
    </lineage>
</organism>
<dbReference type="EMBL" id="CP144693">
    <property type="protein sequence ID" value="WVZ00670.1"/>
    <property type="molecule type" value="Genomic_DNA"/>
</dbReference>
<accession>A0AAQ3N149</accession>
<reference evidence="1 2" key="1">
    <citation type="journal article" date="2023" name="Life. Sci Alliance">
        <title>Evolutionary insights into 3D genome organization and epigenetic landscape of Vigna mungo.</title>
        <authorList>
            <person name="Junaid A."/>
            <person name="Singh B."/>
            <person name="Bhatia S."/>
        </authorList>
    </citation>
    <scope>NUCLEOTIDE SEQUENCE [LARGE SCALE GENOMIC DNA]</scope>
    <source>
        <strain evidence="1">Urdbean</strain>
    </source>
</reference>
<name>A0AAQ3N149_VIGMU</name>
<protein>
    <submittedName>
        <fullName evidence="1">Uncharacterized protein</fullName>
    </submittedName>
</protein>
<proteinExistence type="predicted"/>
<evidence type="ECO:0000313" key="2">
    <source>
        <dbReference type="Proteomes" id="UP001374535"/>
    </source>
</evidence>
<dbReference type="Proteomes" id="UP001374535">
    <property type="component" value="Chromosome 8"/>
</dbReference>
<gene>
    <name evidence="1" type="ORF">V8G54_026739</name>
</gene>
<dbReference type="AlphaFoldDB" id="A0AAQ3N149"/>
<keyword evidence="2" id="KW-1185">Reference proteome</keyword>